<dbReference type="EMBL" id="NSKE01000010">
    <property type="protein sequence ID" value="PAU93104.1"/>
    <property type="molecule type" value="Genomic_DNA"/>
</dbReference>
<dbReference type="OrthoDB" id="1522188at2"/>
<protein>
    <submittedName>
        <fullName evidence="1">GAF domain-containing protein</fullName>
    </submittedName>
</protein>
<gene>
    <name evidence="1" type="ORF">CK503_13115</name>
</gene>
<evidence type="ECO:0000313" key="2">
    <source>
        <dbReference type="Proteomes" id="UP000218831"/>
    </source>
</evidence>
<evidence type="ECO:0000313" key="1">
    <source>
        <dbReference type="EMBL" id="PAU93104.1"/>
    </source>
</evidence>
<dbReference type="Proteomes" id="UP000218831">
    <property type="component" value="Unassembled WGS sequence"/>
</dbReference>
<reference evidence="1 2" key="1">
    <citation type="submission" date="2017-08" db="EMBL/GenBank/DDBJ databases">
        <title>Aliifodinibius alkalisoli sp. nov., isolated from saline alkaline soil.</title>
        <authorList>
            <person name="Liu D."/>
            <person name="Zhang G."/>
        </authorList>
    </citation>
    <scope>NUCLEOTIDE SEQUENCE [LARGE SCALE GENOMIC DNA]</scope>
    <source>
        <strain evidence="1 2">WN023</strain>
    </source>
</reference>
<accession>A0A2A2G7Y5</accession>
<proteinExistence type="predicted"/>
<organism evidence="1 2">
    <name type="scientific">Fodinibius salipaludis</name>
    <dbReference type="NCBI Taxonomy" id="2032627"/>
    <lineage>
        <taxon>Bacteria</taxon>
        <taxon>Pseudomonadati</taxon>
        <taxon>Balneolota</taxon>
        <taxon>Balneolia</taxon>
        <taxon>Balneolales</taxon>
        <taxon>Balneolaceae</taxon>
        <taxon>Fodinibius</taxon>
    </lineage>
</organism>
<name>A0A2A2G7Y5_9BACT</name>
<dbReference type="RefSeq" id="WP_095607286.1">
    <property type="nucleotide sequence ID" value="NZ_NSKE01000010.1"/>
</dbReference>
<comment type="caution">
    <text evidence="1">The sequence shown here is derived from an EMBL/GenBank/DDBJ whole genome shotgun (WGS) entry which is preliminary data.</text>
</comment>
<dbReference type="Gene3D" id="3.30.70.270">
    <property type="match status" value="1"/>
</dbReference>
<keyword evidence="2" id="KW-1185">Reference proteome</keyword>
<dbReference type="AlphaFoldDB" id="A0A2A2G7Y5"/>
<sequence>MDNYATAREKERSNAELMGQKRQEKALREFKQVLNDLIFMLQSASEMETVYMYWVNRSREQFVMETKSTVFDNVMFKDRISFDKHFLDEFKDLDEPTAIEIGEDIPASALNHYYSEVPVKYITLLPFVNNGETVAITVLESRDHIFTENKSDVIYSYINALRNVLNTYLEISDLYEQEDEWINYEESISGLEIHCHRTELIKKLLNTIQSFLYDGGVSFITRGMDNWYNVLNADEAKYAPPIGMKMEERSLAYEAAEQGEAEFAIHFNNNPKRLSPRERHSEGATIAIPLMMKDRRQGVVLVYDKNPLIFKESTKHKLINLVRIAGLQMLSNNPKLDVDSSVFANQYEAYLPELWEQTVNSELRRLNPDPGAQKSWFGLVTLSNLPELRTKLRMDQLDQMQKDLIASFNPSQFGYNGILGYNSDYVYSFLIQSKDEDAVKNWSKSVKKKFNNSFELSNGIHIETGIKVGFVRLDSDYTDSYQVLKNAKSALSQALKSNKNEAV</sequence>
<dbReference type="InterPro" id="IPR043128">
    <property type="entry name" value="Rev_trsase/Diguanyl_cyclase"/>
</dbReference>